<keyword evidence="1" id="KW-1133">Transmembrane helix</keyword>
<organism evidence="2 3">
    <name type="scientific">Hypsibius exemplaris</name>
    <name type="common">Freshwater tardigrade</name>
    <dbReference type="NCBI Taxonomy" id="2072580"/>
    <lineage>
        <taxon>Eukaryota</taxon>
        <taxon>Metazoa</taxon>
        <taxon>Ecdysozoa</taxon>
        <taxon>Tardigrada</taxon>
        <taxon>Eutardigrada</taxon>
        <taxon>Parachela</taxon>
        <taxon>Hypsibioidea</taxon>
        <taxon>Hypsibiidae</taxon>
        <taxon>Hypsibius</taxon>
    </lineage>
</organism>
<accession>A0A9X6NRX4</accession>
<comment type="caution">
    <text evidence="2">The sequence shown here is derived from an EMBL/GenBank/DDBJ whole genome shotgun (WGS) entry which is preliminary data.</text>
</comment>
<evidence type="ECO:0000313" key="2">
    <source>
        <dbReference type="EMBL" id="OWA54894.1"/>
    </source>
</evidence>
<proteinExistence type="predicted"/>
<evidence type="ECO:0000313" key="3">
    <source>
        <dbReference type="Proteomes" id="UP000192578"/>
    </source>
</evidence>
<reference evidence="3" key="1">
    <citation type="submission" date="2017-01" db="EMBL/GenBank/DDBJ databases">
        <title>Comparative genomics of anhydrobiosis in the tardigrade Hypsibius dujardini.</title>
        <authorList>
            <person name="Yoshida Y."/>
            <person name="Koutsovoulos G."/>
            <person name="Laetsch D."/>
            <person name="Stevens L."/>
            <person name="Kumar S."/>
            <person name="Horikawa D."/>
            <person name="Ishino K."/>
            <person name="Komine S."/>
            <person name="Tomita M."/>
            <person name="Blaxter M."/>
            <person name="Arakawa K."/>
        </authorList>
    </citation>
    <scope>NUCLEOTIDE SEQUENCE [LARGE SCALE GENOMIC DNA]</scope>
    <source>
        <strain evidence="3">Z151</strain>
    </source>
</reference>
<dbReference type="EMBL" id="MTYJ01000479">
    <property type="protein sequence ID" value="OWA54894.1"/>
    <property type="molecule type" value="Genomic_DNA"/>
</dbReference>
<feature type="transmembrane region" description="Helical" evidence="1">
    <location>
        <begin position="80"/>
        <end position="101"/>
    </location>
</feature>
<gene>
    <name evidence="2" type="ORF">BV898_19286</name>
</gene>
<dbReference type="OrthoDB" id="10514899at2759"/>
<dbReference type="Proteomes" id="UP000192578">
    <property type="component" value="Unassembled WGS sequence"/>
</dbReference>
<protein>
    <submittedName>
        <fullName evidence="2">Uncharacterized protein</fullName>
    </submittedName>
</protein>
<evidence type="ECO:0000256" key="1">
    <source>
        <dbReference type="SAM" id="Phobius"/>
    </source>
</evidence>
<keyword evidence="3" id="KW-1185">Reference proteome</keyword>
<keyword evidence="1" id="KW-0812">Transmembrane</keyword>
<dbReference type="AlphaFoldDB" id="A0A9X6NRX4"/>
<keyword evidence="1" id="KW-0472">Membrane</keyword>
<sequence length="237" mass="26663">METDVLHLIPDTEPENATTTGIPLIPPSSSTINTSALVDANSPTYWSYSVLGRRLLFRPIYRSGYRDAEDYYQKSYDDRAGLRVAVALGGLMLFICVIALNNRYGFFRKRRKLNVSVGNSQEELAGLEWLRLVGFQTQQQALRTGSVVEYNPACSDLDLLQSAARQLQLQRKHRPLARQSNHDVLVDGVQYQQQTEEGEELDPMTRLVASVEAMPVSWSSGPDHCNNEKTLLRCNSL</sequence>
<name>A0A9X6NRX4_HYPEX</name>